<evidence type="ECO:0000256" key="1">
    <source>
        <dbReference type="SAM" id="MobiDB-lite"/>
    </source>
</evidence>
<keyword evidence="2" id="KW-1133">Transmembrane helix</keyword>
<organism evidence="3 4">
    <name type="scientific">Lacipirellula limnantheis</name>
    <dbReference type="NCBI Taxonomy" id="2528024"/>
    <lineage>
        <taxon>Bacteria</taxon>
        <taxon>Pseudomonadati</taxon>
        <taxon>Planctomycetota</taxon>
        <taxon>Planctomycetia</taxon>
        <taxon>Pirellulales</taxon>
        <taxon>Lacipirellulaceae</taxon>
        <taxon>Lacipirellula</taxon>
    </lineage>
</organism>
<evidence type="ECO:0000256" key="2">
    <source>
        <dbReference type="SAM" id="Phobius"/>
    </source>
</evidence>
<evidence type="ECO:0000313" key="3">
    <source>
        <dbReference type="EMBL" id="QDT76359.1"/>
    </source>
</evidence>
<dbReference type="KEGG" id="llh:I41_56090"/>
<feature type="compositionally biased region" description="Acidic residues" evidence="1">
    <location>
        <begin position="459"/>
        <end position="473"/>
    </location>
</feature>
<keyword evidence="4" id="KW-1185">Reference proteome</keyword>
<dbReference type="RefSeq" id="WP_145436607.1">
    <property type="nucleotide sequence ID" value="NZ_CP036340.1"/>
</dbReference>
<feature type="region of interest" description="Disordered" evidence="1">
    <location>
        <begin position="455"/>
        <end position="486"/>
    </location>
</feature>
<reference evidence="3 4" key="1">
    <citation type="submission" date="2019-02" db="EMBL/GenBank/DDBJ databases">
        <title>Deep-cultivation of Planctomycetes and their phenomic and genomic characterization uncovers novel biology.</title>
        <authorList>
            <person name="Wiegand S."/>
            <person name="Jogler M."/>
            <person name="Boedeker C."/>
            <person name="Pinto D."/>
            <person name="Vollmers J."/>
            <person name="Rivas-Marin E."/>
            <person name="Kohn T."/>
            <person name="Peeters S.H."/>
            <person name="Heuer A."/>
            <person name="Rast P."/>
            <person name="Oberbeckmann S."/>
            <person name="Bunk B."/>
            <person name="Jeske O."/>
            <person name="Meyerdierks A."/>
            <person name="Storesund J.E."/>
            <person name="Kallscheuer N."/>
            <person name="Luecker S."/>
            <person name="Lage O.M."/>
            <person name="Pohl T."/>
            <person name="Merkel B.J."/>
            <person name="Hornburger P."/>
            <person name="Mueller R.-W."/>
            <person name="Bruemmer F."/>
            <person name="Labrenz M."/>
            <person name="Spormann A.M."/>
            <person name="Op den Camp H."/>
            <person name="Overmann J."/>
            <person name="Amann R."/>
            <person name="Jetten M.S.M."/>
            <person name="Mascher T."/>
            <person name="Medema M.H."/>
            <person name="Devos D.P."/>
            <person name="Kaster A.-K."/>
            <person name="Ovreas L."/>
            <person name="Rohde M."/>
            <person name="Galperin M.Y."/>
            <person name="Jogler C."/>
        </authorList>
    </citation>
    <scope>NUCLEOTIDE SEQUENCE [LARGE SCALE GENOMIC DNA]</scope>
    <source>
        <strain evidence="3 4">I41</strain>
        <plasmid evidence="4">pi41_1</plasmid>
    </source>
</reference>
<sequence>MTRLIGRSFGFPLLLMLAGVSSGEVSLADAPWGEAGTFPHEIVELLHHGAELSTENAETLRERAKEIVATKDRLQELQKATEGQRVRARLSVMKVTAKEVHLLPDVTSGFPTLAVEEVQLPGLRPIHSAVRLQETNVAEPTKQLVLRIGESIPADVAKRLLWNDKVLVDFQVDAITINPPVPKWVDDYGHSSDWPIIDPAHVYCTVGMSDLRFLSVEMPKLISSHRTRLWPGPGTFPFIVQQIEQDPSTSTTDRQMKKAAFLDYASLYPIKGAALFELWVVTEHEGVRLWGSPLSGPRAPAPSQFLEKRGPTGRSSLQFGERGTLGQYENYLKLDHGLFTDQQLRDMSYVKGQPRRKRDLVLLHFDQTVVKLPNSHEWIIEYGNFRVGSDNEHVAAERLVEEMPKRSEQYALAVASERERRIEETARKLLAEEEAKRKAESFTAQAQMALNALRSPETATDDEEQQLNSDVEDGVPNQNPPSAGGDDAVEELAAEAMPSTTSYGQFLWIGAGGAVCLLVGLAAYTQRHRFAGQGKTAHNASSPQRRDPFA</sequence>
<dbReference type="AlphaFoldDB" id="A0A517U6U7"/>
<gene>
    <name evidence="3" type="ORF">I41_56090</name>
</gene>
<proteinExistence type="predicted"/>
<accession>A0A517U6U7</accession>
<dbReference type="EMBL" id="CP036340">
    <property type="protein sequence ID" value="QDT76359.1"/>
    <property type="molecule type" value="Genomic_DNA"/>
</dbReference>
<dbReference type="Proteomes" id="UP000317909">
    <property type="component" value="Plasmid pI41_1"/>
</dbReference>
<evidence type="ECO:0000313" key="4">
    <source>
        <dbReference type="Proteomes" id="UP000317909"/>
    </source>
</evidence>
<keyword evidence="3" id="KW-0614">Plasmid</keyword>
<name>A0A517U6U7_9BACT</name>
<geneLocation type="plasmid" evidence="4">
    <name>pi41_1</name>
</geneLocation>
<keyword evidence="2" id="KW-0472">Membrane</keyword>
<feature type="transmembrane region" description="Helical" evidence="2">
    <location>
        <begin position="506"/>
        <end position="525"/>
    </location>
</feature>
<keyword evidence="2" id="KW-0812">Transmembrane</keyword>
<protein>
    <submittedName>
        <fullName evidence="3">Uncharacterized protein</fullName>
    </submittedName>
</protein>